<keyword evidence="1" id="KW-0732">Signal</keyword>
<proteinExistence type="predicted"/>
<dbReference type="GeneID" id="126882961"/>
<dbReference type="Proteomes" id="UP001652700">
    <property type="component" value="Unplaced"/>
</dbReference>
<name>A0ABM5K1D6_DIAVI</name>
<evidence type="ECO:0000256" key="1">
    <source>
        <dbReference type="SAM" id="SignalP"/>
    </source>
</evidence>
<feature type="chain" id="PRO_5047242768" description="Chymotrypsin inhibitor-like" evidence="1">
    <location>
        <begin position="24"/>
        <end position="87"/>
    </location>
</feature>
<protein>
    <recommendedName>
        <fullName evidence="4">Chymotrypsin inhibitor-like</fullName>
    </recommendedName>
</protein>
<organism evidence="2 3">
    <name type="scientific">Diabrotica virgifera virgifera</name>
    <name type="common">western corn rootworm</name>
    <dbReference type="NCBI Taxonomy" id="50390"/>
    <lineage>
        <taxon>Eukaryota</taxon>
        <taxon>Metazoa</taxon>
        <taxon>Ecdysozoa</taxon>
        <taxon>Arthropoda</taxon>
        <taxon>Hexapoda</taxon>
        <taxon>Insecta</taxon>
        <taxon>Pterygota</taxon>
        <taxon>Neoptera</taxon>
        <taxon>Endopterygota</taxon>
        <taxon>Coleoptera</taxon>
        <taxon>Polyphaga</taxon>
        <taxon>Cucujiformia</taxon>
        <taxon>Chrysomeloidea</taxon>
        <taxon>Chrysomelidae</taxon>
        <taxon>Galerucinae</taxon>
        <taxon>Diabroticina</taxon>
        <taxon>Diabroticites</taxon>
        <taxon>Diabrotica</taxon>
    </lineage>
</organism>
<accession>A0ABM5K1D6</accession>
<dbReference type="Gene3D" id="2.10.25.10">
    <property type="entry name" value="Laminin"/>
    <property type="match status" value="1"/>
</dbReference>
<reference evidence="2" key="1">
    <citation type="submission" date="2025-05" db="UniProtKB">
        <authorList>
            <consortium name="EnsemblMetazoa"/>
        </authorList>
    </citation>
    <scope>IDENTIFICATION</scope>
</reference>
<feature type="signal peptide" evidence="1">
    <location>
        <begin position="1"/>
        <end position="23"/>
    </location>
</feature>
<dbReference type="RefSeq" id="XP_050504002.1">
    <property type="nucleotide sequence ID" value="XM_050648045.1"/>
</dbReference>
<evidence type="ECO:0000313" key="2">
    <source>
        <dbReference type="EnsemblMetazoa" id="XP_050504002.1"/>
    </source>
</evidence>
<keyword evidence="3" id="KW-1185">Reference proteome</keyword>
<sequence>MKFFLVFLLVAVMAHSSLQKAALFPTCDGENEVQGCEPCCPELEVSCQKKVPGTCPSPICLAICKLKCVCAQGYLRDQVSGKCVKDC</sequence>
<dbReference type="EnsemblMetazoa" id="XM_050648045.1">
    <property type="protein sequence ID" value="XP_050504002.1"/>
    <property type="gene ID" value="LOC126882961"/>
</dbReference>
<evidence type="ECO:0000313" key="3">
    <source>
        <dbReference type="Proteomes" id="UP001652700"/>
    </source>
</evidence>
<evidence type="ECO:0008006" key="4">
    <source>
        <dbReference type="Google" id="ProtNLM"/>
    </source>
</evidence>